<dbReference type="InterPro" id="IPR050474">
    <property type="entry name" value="Hel308_SKI2-like"/>
</dbReference>
<evidence type="ECO:0000256" key="4">
    <source>
        <dbReference type="ARBA" id="ARBA00022840"/>
    </source>
</evidence>
<evidence type="ECO:0000313" key="10">
    <source>
        <dbReference type="Proteomes" id="UP000823046"/>
    </source>
</evidence>
<dbReference type="Gene3D" id="1.10.3380.20">
    <property type="match status" value="1"/>
</dbReference>
<keyword evidence="4" id="KW-0067">ATP-binding</keyword>
<keyword evidence="3 9" id="KW-0347">Helicase</keyword>
<dbReference type="InterPro" id="IPR027417">
    <property type="entry name" value="P-loop_NTPase"/>
</dbReference>
<dbReference type="InterPro" id="IPR046931">
    <property type="entry name" value="HTH_61"/>
</dbReference>
<evidence type="ECO:0000256" key="3">
    <source>
        <dbReference type="ARBA" id="ARBA00022806"/>
    </source>
</evidence>
<evidence type="ECO:0000256" key="5">
    <source>
        <dbReference type="ARBA" id="ARBA00048988"/>
    </source>
</evidence>
<evidence type="ECO:0000256" key="6">
    <source>
        <dbReference type="SAM" id="MobiDB-lite"/>
    </source>
</evidence>
<feature type="compositionally biased region" description="Pro residues" evidence="6">
    <location>
        <begin position="573"/>
        <end position="586"/>
    </location>
</feature>
<dbReference type="Pfam" id="PF21099">
    <property type="entry name" value="POLQ_helical"/>
    <property type="match status" value="1"/>
</dbReference>
<dbReference type="InterPro" id="IPR048960">
    <property type="entry name" value="POLQ-like_helical"/>
</dbReference>
<dbReference type="SUPFAM" id="SSF158702">
    <property type="entry name" value="Sec63 N-terminal domain-like"/>
    <property type="match status" value="1"/>
</dbReference>
<dbReference type="EMBL" id="JADAQX010000090">
    <property type="protein sequence ID" value="KAF8822075.1"/>
    <property type="molecule type" value="Genomic_DNA"/>
</dbReference>
<feature type="domain" description="POLQ-like helical" evidence="8">
    <location>
        <begin position="348"/>
        <end position="450"/>
    </location>
</feature>
<name>A0ABQ7JDU6_9APIC</name>
<dbReference type="PANTHER" id="PTHR47961">
    <property type="entry name" value="DNA POLYMERASE THETA, PUTATIVE (AFU_ORTHOLOGUE AFUA_1G05260)-RELATED"/>
    <property type="match status" value="1"/>
</dbReference>
<organism evidence="9 10">
    <name type="scientific">Cardiosporidium cionae</name>
    <dbReference type="NCBI Taxonomy" id="476202"/>
    <lineage>
        <taxon>Eukaryota</taxon>
        <taxon>Sar</taxon>
        <taxon>Alveolata</taxon>
        <taxon>Apicomplexa</taxon>
        <taxon>Aconoidasida</taxon>
        <taxon>Nephromycida</taxon>
        <taxon>Cardiosporidium</taxon>
    </lineage>
</organism>
<comment type="caution">
    <text evidence="9">The sequence shown here is derived from an EMBL/GenBank/DDBJ whole genome shotgun (WGS) entry which is preliminary data.</text>
</comment>
<evidence type="ECO:0000256" key="2">
    <source>
        <dbReference type="ARBA" id="ARBA00022801"/>
    </source>
</evidence>
<protein>
    <submittedName>
        <fullName evidence="9">DEAD/DEAH box helicase domain-containing protein</fullName>
    </submittedName>
</protein>
<dbReference type="PANTHER" id="PTHR47961:SF6">
    <property type="entry name" value="DNA-DIRECTED DNA POLYMERASE"/>
    <property type="match status" value="1"/>
</dbReference>
<accession>A0ABQ7JDU6</accession>
<dbReference type="Proteomes" id="UP000823046">
    <property type="component" value="Unassembled WGS sequence"/>
</dbReference>
<evidence type="ECO:0000259" key="7">
    <source>
        <dbReference type="Pfam" id="PF20470"/>
    </source>
</evidence>
<keyword evidence="1" id="KW-0547">Nucleotide-binding</keyword>
<keyword evidence="10" id="KW-1185">Reference proteome</keyword>
<proteinExistence type="predicted"/>
<dbReference type="Gene3D" id="3.40.50.300">
    <property type="entry name" value="P-loop containing nucleotide triphosphate hydrolases"/>
    <property type="match status" value="2"/>
</dbReference>
<evidence type="ECO:0000313" key="9">
    <source>
        <dbReference type="EMBL" id="KAF8822075.1"/>
    </source>
</evidence>
<evidence type="ECO:0000259" key="8">
    <source>
        <dbReference type="Pfam" id="PF21099"/>
    </source>
</evidence>
<dbReference type="Pfam" id="PF20470">
    <property type="entry name" value="HTH_61"/>
    <property type="match status" value="1"/>
</dbReference>
<keyword evidence="2" id="KW-0378">Hydrolase</keyword>
<comment type="catalytic activity">
    <reaction evidence="5">
        <text>ATP + H2O = ADP + phosphate + H(+)</text>
        <dbReference type="Rhea" id="RHEA:13065"/>
        <dbReference type="ChEBI" id="CHEBI:15377"/>
        <dbReference type="ChEBI" id="CHEBI:15378"/>
        <dbReference type="ChEBI" id="CHEBI:30616"/>
        <dbReference type="ChEBI" id="CHEBI:43474"/>
        <dbReference type="ChEBI" id="CHEBI:456216"/>
        <dbReference type="EC" id="5.6.2.4"/>
    </reaction>
</comment>
<feature type="domain" description="DNA polymerase theta-like helix-turn-helix" evidence="7">
    <location>
        <begin position="212"/>
        <end position="292"/>
    </location>
</feature>
<gene>
    <name evidence="9" type="ORF">IE077_001121</name>
</gene>
<sequence>MSATLPNVKDVAVWLKAAFYQTLYRPVTLKEYYIVDSIKYSLPCGNSMHLETSIETLPSSSWPSIFLEPLEPPSLSSSEISPLLKEKRIGKPTLPSKLASLCAASWEILKDQHCVLIFCPTKRLCERIAVDLTDAFSRFLPALKESAERRNLLWELRATTAGLEKILEFCIPMGIAYHHSGLTLEEKQILERAYSYRQMAGRAGRAGQDTAGESILFCTREQEAAVRTLMTASLSPLKSTLNDETQGMKRLLLEVLYNCPRKQIGTSEGLIQLFECTLLATQKRRILCEDSLDSFSISLSEDLKNKYSEIYKAVQFLLHHGQIHYNRENSCYETTKLGAAIAASGLDPTEGSIVYEEIENSVQPLILQDDLALIYLASPINASIRMNWSHLKKMVQNLSPSEWRILQSLHLEWEMIASMATHEENNRSLQKLIDQTTACRYHRFYTALFEKLNYWTLSIFLRSIQQRLRHGVQHELLRLMEIKGISRKIARCLYSSCGVRTPYELAHQSPSRIQRALMRTLFDSDGPERRRVAEAFAMQLINAAKGTMTASYSNKMKVSTHQQTLSVSSTVSSPPPLDPPRVFPPY</sequence>
<evidence type="ECO:0000256" key="1">
    <source>
        <dbReference type="ARBA" id="ARBA00022741"/>
    </source>
</evidence>
<reference evidence="9 10" key="1">
    <citation type="journal article" date="2020" name="bioRxiv">
        <title>Metabolic contributions of an alphaproteobacterial endosymbiont in the apicomplexan Cardiosporidium cionae.</title>
        <authorList>
            <person name="Hunter E.S."/>
            <person name="Paight C.J."/>
            <person name="Lane C.E."/>
        </authorList>
    </citation>
    <scope>NUCLEOTIDE SEQUENCE [LARGE SCALE GENOMIC DNA]</scope>
    <source>
        <strain evidence="9">ESH_2018</strain>
    </source>
</reference>
<dbReference type="SUPFAM" id="SSF52540">
    <property type="entry name" value="P-loop containing nucleoside triphosphate hydrolases"/>
    <property type="match status" value="1"/>
</dbReference>
<feature type="region of interest" description="Disordered" evidence="6">
    <location>
        <begin position="563"/>
        <end position="586"/>
    </location>
</feature>
<dbReference type="GO" id="GO:0004386">
    <property type="term" value="F:helicase activity"/>
    <property type="evidence" value="ECO:0007669"/>
    <property type="project" value="UniProtKB-KW"/>
</dbReference>